<comment type="caution">
    <text evidence="12">The sequence shown here is derived from an EMBL/GenBank/DDBJ whole genome shotgun (WGS) entry which is preliminary data.</text>
</comment>
<dbReference type="Gene3D" id="3.40.50.300">
    <property type="entry name" value="P-loop containing nucleotide triphosphate hydrolases"/>
    <property type="match status" value="1"/>
</dbReference>
<evidence type="ECO:0000256" key="8">
    <source>
        <dbReference type="ARBA" id="ARBA00023004"/>
    </source>
</evidence>
<keyword evidence="3" id="KW-0410">Iron transport</keyword>
<dbReference type="GO" id="GO:0016887">
    <property type="term" value="F:ATP hydrolysis activity"/>
    <property type="evidence" value="ECO:0007669"/>
    <property type="project" value="InterPro"/>
</dbReference>
<evidence type="ECO:0000313" key="13">
    <source>
        <dbReference type="Proteomes" id="UP000256845"/>
    </source>
</evidence>
<dbReference type="GO" id="GO:0016020">
    <property type="term" value="C:membrane"/>
    <property type="evidence" value="ECO:0007669"/>
    <property type="project" value="InterPro"/>
</dbReference>
<dbReference type="GO" id="GO:0005524">
    <property type="term" value="F:ATP binding"/>
    <property type="evidence" value="ECO:0007669"/>
    <property type="project" value="UniProtKB-KW"/>
</dbReference>
<keyword evidence="4" id="KW-0997">Cell inner membrane</keyword>
<dbReference type="InterPro" id="IPR003593">
    <property type="entry name" value="AAA+_ATPase"/>
</dbReference>
<evidence type="ECO:0000256" key="10">
    <source>
        <dbReference type="ARBA" id="ARBA00023136"/>
    </source>
</evidence>
<name>A0A3D9HQ43_9PROT</name>
<dbReference type="InterPro" id="IPR008995">
    <property type="entry name" value="Mo/tungstate-bd_C_term_dom"/>
</dbReference>
<evidence type="ECO:0000256" key="9">
    <source>
        <dbReference type="ARBA" id="ARBA00023065"/>
    </source>
</evidence>
<keyword evidence="9" id="KW-0406">Ion transport</keyword>
<keyword evidence="10" id="KW-0472">Membrane</keyword>
<keyword evidence="1" id="KW-0813">Transport</keyword>
<dbReference type="SUPFAM" id="SSF52540">
    <property type="entry name" value="P-loop containing nucleoside triphosphate hydrolases"/>
    <property type="match status" value="1"/>
</dbReference>
<dbReference type="InterPro" id="IPR003439">
    <property type="entry name" value="ABC_transporter-like_ATP-bd"/>
</dbReference>
<dbReference type="SUPFAM" id="SSF50331">
    <property type="entry name" value="MOP-like"/>
    <property type="match status" value="1"/>
</dbReference>
<dbReference type="CDD" id="cd03259">
    <property type="entry name" value="ABC_Carb_Solutes_like"/>
    <property type="match status" value="1"/>
</dbReference>
<dbReference type="Pfam" id="PF00005">
    <property type="entry name" value="ABC_tran"/>
    <property type="match status" value="1"/>
</dbReference>
<reference evidence="12 13" key="1">
    <citation type="submission" date="2018-07" db="EMBL/GenBank/DDBJ databases">
        <title>Genomic Encyclopedia of Type Strains, Phase III (KMG-III): the genomes of soil and plant-associated and newly described type strains.</title>
        <authorList>
            <person name="Whitman W."/>
        </authorList>
    </citation>
    <scope>NUCLEOTIDE SEQUENCE [LARGE SCALE GENOMIC DNA]</scope>
    <source>
        <strain evidence="12 13">CECT 8488</strain>
    </source>
</reference>
<dbReference type="InterPro" id="IPR027417">
    <property type="entry name" value="P-loop_NTPase"/>
</dbReference>
<keyword evidence="7" id="KW-1278">Translocase</keyword>
<keyword evidence="8" id="KW-0408">Iron</keyword>
<dbReference type="PROSITE" id="PS00211">
    <property type="entry name" value="ABC_TRANSPORTER_1"/>
    <property type="match status" value="1"/>
</dbReference>
<protein>
    <submittedName>
        <fullName evidence="12">Iron(III) transport system ATP-binding protein</fullName>
    </submittedName>
</protein>
<evidence type="ECO:0000313" key="12">
    <source>
        <dbReference type="EMBL" id="RED51036.1"/>
    </source>
</evidence>
<dbReference type="InterPro" id="IPR017871">
    <property type="entry name" value="ABC_transporter-like_CS"/>
</dbReference>
<evidence type="ECO:0000256" key="4">
    <source>
        <dbReference type="ARBA" id="ARBA00022519"/>
    </source>
</evidence>
<dbReference type="InterPro" id="IPR015853">
    <property type="entry name" value="ABC_transpr_FbpC"/>
</dbReference>
<dbReference type="PROSITE" id="PS50893">
    <property type="entry name" value="ABC_TRANSPORTER_2"/>
    <property type="match status" value="1"/>
</dbReference>
<evidence type="ECO:0000256" key="3">
    <source>
        <dbReference type="ARBA" id="ARBA00022496"/>
    </source>
</evidence>
<dbReference type="Gene3D" id="2.40.50.100">
    <property type="match status" value="1"/>
</dbReference>
<dbReference type="EMBL" id="QRDW01000004">
    <property type="protein sequence ID" value="RED51036.1"/>
    <property type="molecule type" value="Genomic_DNA"/>
</dbReference>
<keyword evidence="6 12" id="KW-0067">ATP-binding</keyword>
<evidence type="ECO:0000259" key="11">
    <source>
        <dbReference type="PROSITE" id="PS50893"/>
    </source>
</evidence>
<dbReference type="AlphaFoldDB" id="A0A3D9HQ43"/>
<evidence type="ECO:0000256" key="5">
    <source>
        <dbReference type="ARBA" id="ARBA00022741"/>
    </source>
</evidence>
<gene>
    <name evidence="12" type="ORF">DFP90_104314</name>
</gene>
<dbReference type="InterPro" id="IPR050093">
    <property type="entry name" value="ABC_SmlMolc_Importer"/>
</dbReference>
<keyword evidence="5" id="KW-0547">Nucleotide-binding</keyword>
<keyword evidence="13" id="KW-1185">Reference proteome</keyword>
<sequence>MPALEFRDVEHFYGATPAIKKISLAINPGEVVCLLGPSGCGKTTALRLAAGLEEPERGTVWIKGNKVAGEGAMIAPEHRNVGLVFQDYALFPHLKIGENIAFGIRDLSNGAREERISSVLEQVGMQDYAEAYPHMLSGGQQQRVALARALASDPTLILMDEPFSGLDARLRDAVRDRTLHVLKKTGTATLMVTHDAEEAMYMADRIVVMRDGLIMQTGTPEELYNAPNSAFVAEFFGEVNRIEKTVQNGRIDTPVGQFDANGFAEGSDVEVIIRPEAFRLQETNGVSPGPGQAKILASKLLGRSSLIHMCSCETTGEEWHIHARVAGRYLPPEGAFVSLELDKSQAFVFPR</sequence>
<keyword evidence="2" id="KW-1003">Cell membrane</keyword>
<organism evidence="12 13">
    <name type="scientific">Aestuariispira insulae</name>
    <dbReference type="NCBI Taxonomy" id="1461337"/>
    <lineage>
        <taxon>Bacteria</taxon>
        <taxon>Pseudomonadati</taxon>
        <taxon>Pseudomonadota</taxon>
        <taxon>Alphaproteobacteria</taxon>
        <taxon>Rhodospirillales</taxon>
        <taxon>Kiloniellaceae</taxon>
        <taxon>Aestuariispira</taxon>
    </lineage>
</organism>
<dbReference type="Proteomes" id="UP000256845">
    <property type="component" value="Unassembled WGS sequence"/>
</dbReference>
<evidence type="ECO:0000256" key="6">
    <source>
        <dbReference type="ARBA" id="ARBA00022840"/>
    </source>
</evidence>
<evidence type="ECO:0000256" key="7">
    <source>
        <dbReference type="ARBA" id="ARBA00022967"/>
    </source>
</evidence>
<feature type="domain" description="ABC transporter" evidence="11">
    <location>
        <begin position="4"/>
        <end position="236"/>
    </location>
</feature>
<dbReference type="FunFam" id="3.40.50.300:FF:000425">
    <property type="entry name" value="Probable ABC transporter, ATP-binding subunit"/>
    <property type="match status" value="1"/>
</dbReference>
<dbReference type="SMART" id="SM00382">
    <property type="entry name" value="AAA"/>
    <property type="match status" value="1"/>
</dbReference>
<dbReference type="PANTHER" id="PTHR42781">
    <property type="entry name" value="SPERMIDINE/PUTRESCINE IMPORT ATP-BINDING PROTEIN POTA"/>
    <property type="match status" value="1"/>
</dbReference>
<evidence type="ECO:0000256" key="1">
    <source>
        <dbReference type="ARBA" id="ARBA00022448"/>
    </source>
</evidence>
<dbReference type="GO" id="GO:0015697">
    <property type="term" value="P:quaternary ammonium group transport"/>
    <property type="evidence" value="ECO:0007669"/>
    <property type="project" value="UniProtKB-ARBA"/>
</dbReference>
<accession>A0A3D9HQ43</accession>
<evidence type="ECO:0000256" key="2">
    <source>
        <dbReference type="ARBA" id="ARBA00022475"/>
    </source>
</evidence>
<dbReference type="PANTHER" id="PTHR42781:SF5">
    <property type="entry name" value="PUTRESCINE TRANSPORT ATP-BINDING PROTEIN POTG"/>
    <property type="match status" value="1"/>
</dbReference>
<proteinExistence type="predicted"/>
<dbReference type="GO" id="GO:0015408">
    <property type="term" value="F:ABC-type ferric iron transporter activity"/>
    <property type="evidence" value="ECO:0007669"/>
    <property type="project" value="InterPro"/>
</dbReference>